<keyword evidence="5 6" id="KW-0472">Membrane</keyword>
<gene>
    <name evidence="8" type="ORF">LCGC14_1822760</name>
</gene>
<feature type="transmembrane region" description="Helical" evidence="6">
    <location>
        <begin position="40"/>
        <end position="60"/>
    </location>
</feature>
<evidence type="ECO:0000256" key="2">
    <source>
        <dbReference type="ARBA" id="ARBA00022475"/>
    </source>
</evidence>
<evidence type="ECO:0000256" key="4">
    <source>
        <dbReference type="ARBA" id="ARBA00022989"/>
    </source>
</evidence>
<evidence type="ECO:0000256" key="3">
    <source>
        <dbReference type="ARBA" id="ARBA00022692"/>
    </source>
</evidence>
<comment type="subcellular location">
    <subcellularLocation>
        <location evidence="1">Cell membrane</location>
        <topology evidence="1">Multi-pass membrane protein</topology>
    </subcellularLocation>
</comment>
<dbReference type="PANTHER" id="PTHR47371">
    <property type="entry name" value="LIPOTEICHOIC ACID SYNTHASE"/>
    <property type="match status" value="1"/>
</dbReference>
<name>A0A0F9JHW6_9ZZZZ</name>
<dbReference type="SUPFAM" id="SSF53649">
    <property type="entry name" value="Alkaline phosphatase-like"/>
    <property type="match status" value="1"/>
</dbReference>
<dbReference type="PANTHER" id="PTHR47371:SF3">
    <property type="entry name" value="PHOSPHOGLYCEROL TRANSFERASE I"/>
    <property type="match status" value="1"/>
</dbReference>
<dbReference type="Gene3D" id="3.40.720.10">
    <property type="entry name" value="Alkaline Phosphatase, subunit A"/>
    <property type="match status" value="1"/>
</dbReference>
<keyword evidence="3 6" id="KW-0812">Transmembrane</keyword>
<evidence type="ECO:0000313" key="8">
    <source>
        <dbReference type="EMBL" id="KKL98607.1"/>
    </source>
</evidence>
<dbReference type="Pfam" id="PF00884">
    <property type="entry name" value="Sulfatase"/>
    <property type="match status" value="1"/>
</dbReference>
<feature type="transmembrane region" description="Helical" evidence="6">
    <location>
        <begin position="7"/>
        <end position="28"/>
    </location>
</feature>
<protein>
    <recommendedName>
        <fullName evidence="7">Sulfatase N-terminal domain-containing protein</fullName>
    </recommendedName>
</protein>
<dbReference type="GO" id="GO:0005886">
    <property type="term" value="C:plasma membrane"/>
    <property type="evidence" value="ECO:0007669"/>
    <property type="project" value="UniProtKB-SubCell"/>
</dbReference>
<dbReference type="AlphaFoldDB" id="A0A0F9JHW6"/>
<reference evidence="8" key="1">
    <citation type="journal article" date="2015" name="Nature">
        <title>Complex archaea that bridge the gap between prokaryotes and eukaryotes.</title>
        <authorList>
            <person name="Spang A."/>
            <person name="Saw J.H."/>
            <person name="Jorgensen S.L."/>
            <person name="Zaremba-Niedzwiedzka K."/>
            <person name="Martijn J."/>
            <person name="Lind A.E."/>
            <person name="van Eijk R."/>
            <person name="Schleper C."/>
            <person name="Guy L."/>
            <person name="Ettema T.J."/>
        </authorList>
    </citation>
    <scope>NUCLEOTIDE SEQUENCE</scope>
</reference>
<proteinExistence type="predicted"/>
<dbReference type="CDD" id="cd16015">
    <property type="entry name" value="LTA_synthase"/>
    <property type="match status" value="1"/>
</dbReference>
<keyword evidence="2" id="KW-1003">Cell membrane</keyword>
<keyword evidence="4 6" id="KW-1133">Transmembrane helix</keyword>
<evidence type="ECO:0000256" key="6">
    <source>
        <dbReference type="SAM" id="Phobius"/>
    </source>
</evidence>
<feature type="domain" description="Sulfatase N-terminal" evidence="7">
    <location>
        <begin position="118"/>
        <end position="382"/>
    </location>
</feature>
<accession>A0A0F9JHW6</accession>
<evidence type="ECO:0000256" key="1">
    <source>
        <dbReference type="ARBA" id="ARBA00004651"/>
    </source>
</evidence>
<dbReference type="InterPro" id="IPR017850">
    <property type="entry name" value="Alkaline_phosphatase_core_sf"/>
</dbReference>
<dbReference type="InterPro" id="IPR000917">
    <property type="entry name" value="Sulfatase_N"/>
</dbReference>
<dbReference type="EMBL" id="LAZR01017875">
    <property type="protein sequence ID" value="KKL98607.1"/>
    <property type="molecule type" value="Genomic_DNA"/>
</dbReference>
<comment type="caution">
    <text evidence="8">The sequence shown here is derived from an EMBL/GenBank/DDBJ whole genome shotgun (WGS) entry which is preliminary data.</text>
</comment>
<organism evidence="8">
    <name type="scientific">marine sediment metagenome</name>
    <dbReference type="NCBI Taxonomy" id="412755"/>
    <lineage>
        <taxon>unclassified sequences</taxon>
        <taxon>metagenomes</taxon>
        <taxon>ecological metagenomes</taxon>
    </lineage>
</organism>
<evidence type="ECO:0000256" key="5">
    <source>
        <dbReference type="ARBA" id="ARBA00023136"/>
    </source>
</evidence>
<dbReference type="InterPro" id="IPR050448">
    <property type="entry name" value="OpgB/LTA_synthase_biosynth"/>
</dbReference>
<sequence>MIRVLDAGLWAALSLAAQIYFWFAIINMDITTHPTEDGPLTLVLLAASLAAASVTVVIPIDINSPDWLQMSALEANFQSQRGGSAHVLKQDFPEHIRKRFLHSDISDNTFLNYPDKPQNILLIIMEGVSYNAMDSDNMPYLNKLGQQNITYTNFISLQRQTNRTLFTILCGDYPNFLTQESKSDYYGAFGAPRACLPEILAENSYTNTFLQGSNLGYMGKDHFAAAIGFHEIYGNASFNNALGRTEWGVDDLTLFRRARTIAKDLSGQGSPPESPWMLTVLTSGSHHPYNVPGVLLPEESDVLFYLDNALEELVEGLRADGLLENTLVLITSDESTLLAGNSTGQNHIPMVAIIPGYDKPFHHPGFLSQIDIQLSILDYLGIPVRDSIGRSIFRYYSSGREIIFGNIYQRRVYLINTNTNSYVTCSTFNFLCMNRDMSAIDPSLARDLRTFLQYNDLNSHNLADGTLFHLVNATYTGSREIMGDRKVVLDKGDTITLKLEIMPSGRLLASLTLDGSVLLFNKHKYALKGQLLRINFTHTSDQDDFAVFNNLYINTNHNTRYTIKELLITKKKAQGNQPARSK</sequence>
<evidence type="ECO:0000259" key="7">
    <source>
        <dbReference type="Pfam" id="PF00884"/>
    </source>
</evidence>